<dbReference type="PANTHER" id="PTHR19969">
    <property type="entry name" value="SH2-SH3 ADAPTOR PROTEIN-RELATED"/>
    <property type="match status" value="1"/>
</dbReference>
<dbReference type="Pfam" id="PF00017">
    <property type="entry name" value="SH2"/>
    <property type="match status" value="1"/>
</dbReference>
<dbReference type="Gene3D" id="3.30.505.10">
    <property type="entry name" value="SH2 domain"/>
    <property type="match status" value="1"/>
</dbReference>
<proteinExistence type="predicted"/>
<dbReference type="InterPro" id="IPR000980">
    <property type="entry name" value="SH2"/>
</dbReference>
<feature type="region of interest" description="Disordered" evidence="3">
    <location>
        <begin position="91"/>
        <end position="144"/>
    </location>
</feature>
<keyword evidence="7" id="KW-1185">Reference proteome</keyword>
<reference evidence="6" key="3">
    <citation type="submission" date="2015-06" db="UniProtKB">
        <authorList>
            <consortium name="EnsemblMetazoa"/>
        </authorList>
    </citation>
    <scope>IDENTIFICATION</scope>
</reference>
<evidence type="ECO:0000313" key="6">
    <source>
        <dbReference type="EnsemblMetazoa" id="HelroP177849"/>
    </source>
</evidence>
<dbReference type="EMBL" id="AMQM01006206">
    <property type="status" value="NOT_ANNOTATED_CDS"/>
    <property type="molecule type" value="Genomic_DNA"/>
</dbReference>
<accession>T1FCD2</accession>
<name>T1FCD2_HELRO</name>
<evidence type="ECO:0000256" key="3">
    <source>
        <dbReference type="SAM" id="MobiDB-lite"/>
    </source>
</evidence>
<dbReference type="CDD" id="cd00173">
    <property type="entry name" value="SH2"/>
    <property type="match status" value="1"/>
</dbReference>
<feature type="domain" description="SH2" evidence="4">
    <location>
        <begin position="297"/>
        <end position="387"/>
    </location>
</feature>
<feature type="compositionally biased region" description="Basic and acidic residues" evidence="3">
    <location>
        <begin position="119"/>
        <end position="144"/>
    </location>
</feature>
<gene>
    <name evidence="6" type="primary">20206481</name>
    <name evidence="5" type="ORF">HELRODRAFT_177849</name>
</gene>
<dbReference type="EnsemblMetazoa" id="HelroT177849">
    <property type="protein sequence ID" value="HelroP177849"/>
    <property type="gene ID" value="HelroG177849"/>
</dbReference>
<dbReference type="EMBL" id="KB097304">
    <property type="protein sequence ID" value="ESN97786.1"/>
    <property type="molecule type" value="Genomic_DNA"/>
</dbReference>
<feature type="compositionally biased region" description="Polar residues" evidence="3">
    <location>
        <begin position="106"/>
        <end position="118"/>
    </location>
</feature>
<dbReference type="AlphaFoldDB" id="T1FCD2"/>
<sequence>MSRQLLQQEYYNSNVQEYAPQTYKITMDFASQLKVGHIIQSSMKDTVKNLVLCMAVCRDPRQSPLLKFQPINPLWVPLRHMVLFETNVTVNTSSSASAPSPKPGTNKFTSLQSQISNKSGDENSSKAKNEHEKVESKLSNEQNKDVEKLKMDDAKEIVYYSLVSKPNRQQPPDAVSVKSDCNAATFTDNSDKTNKTITEEVKIVSDNHKPEPIIAIKPTISEKPAAKVLTNQSSVEKPTPAQKPSFNVLPNSLAVDQKNCNSDLNNYNAKKETLNTDIKFTIAEGVNGCAKHKIYDIDRAFAHELLKNAETGCFLFRKSVKKPGGLTLSVASSSPRQLHNFFIEIEDSKYKIGNYGFDSLDQIISYYSKNSIVENESDSAVKLTKQFSIC</sequence>
<dbReference type="PANTHER" id="PTHR19969:SF5">
    <property type="entry name" value="CRK-LIKE PROTEIN"/>
    <property type="match status" value="1"/>
</dbReference>
<dbReference type="KEGG" id="hro:HELRODRAFT_177849"/>
<evidence type="ECO:0000256" key="2">
    <source>
        <dbReference type="PROSITE-ProRule" id="PRU00191"/>
    </source>
</evidence>
<dbReference type="SUPFAM" id="SSF55550">
    <property type="entry name" value="SH2 domain"/>
    <property type="match status" value="1"/>
</dbReference>
<dbReference type="PROSITE" id="PS50001">
    <property type="entry name" value="SH2"/>
    <property type="match status" value="1"/>
</dbReference>
<dbReference type="CTD" id="20206481"/>
<evidence type="ECO:0000256" key="1">
    <source>
        <dbReference type="ARBA" id="ARBA00022999"/>
    </source>
</evidence>
<dbReference type="RefSeq" id="XP_009024237.1">
    <property type="nucleotide sequence ID" value="XM_009025989.1"/>
</dbReference>
<reference evidence="5 7" key="2">
    <citation type="journal article" date="2013" name="Nature">
        <title>Insights into bilaterian evolution from three spiralian genomes.</title>
        <authorList>
            <person name="Simakov O."/>
            <person name="Marletaz F."/>
            <person name="Cho S.J."/>
            <person name="Edsinger-Gonzales E."/>
            <person name="Havlak P."/>
            <person name="Hellsten U."/>
            <person name="Kuo D.H."/>
            <person name="Larsson T."/>
            <person name="Lv J."/>
            <person name="Arendt D."/>
            <person name="Savage R."/>
            <person name="Osoegawa K."/>
            <person name="de Jong P."/>
            <person name="Grimwood J."/>
            <person name="Chapman J.A."/>
            <person name="Shapiro H."/>
            <person name="Aerts A."/>
            <person name="Otillar R.P."/>
            <person name="Terry A.Y."/>
            <person name="Boore J.L."/>
            <person name="Grigoriev I.V."/>
            <person name="Lindberg D.R."/>
            <person name="Seaver E.C."/>
            <person name="Weisblat D.A."/>
            <person name="Putnam N.H."/>
            <person name="Rokhsar D.S."/>
        </authorList>
    </citation>
    <scope>NUCLEOTIDE SEQUENCE</scope>
</reference>
<organism evidence="6 7">
    <name type="scientific">Helobdella robusta</name>
    <name type="common">Californian leech</name>
    <dbReference type="NCBI Taxonomy" id="6412"/>
    <lineage>
        <taxon>Eukaryota</taxon>
        <taxon>Metazoa</taxon>
        <taxon>Spiralia</taxon>
        <taxon>Lophotrochozoa</taxon>
        <taxon>Annelida</taxon>
        <taxon>Clitellata</taxon>
        <taxon>Hirudinea</taxon>
        <taxon>Rhynchobdellida</taxon>
        <taxon>Glossiphoniidae</taxon>
        <taxon>Helobdella</taxon>
    </lineage>
</organism>
<dbReference type="InterPro" id="IPR036860">
    <property type="entry name" value="SH2_dom_sf"/>
</dbReference>
<dbReference type="GeneID" id="20206481"/>
<dbReference type="InterPro" id="IPR051184">
    <property type="entry name" value="Tyrosine-phos_adapter"/>
</dbReference>
<dbReference type="Proteomes" id="UP000015101">
    <property type="component" value="Unassembled WGS sequence"/>
</dbReference>
<evidence type="ECO:0000313" key="7">
    <source>
        <dbReference type="Proteomes" id="UP000015101"/>
    </source>
</evidence>
<reference evidence="7" key="1">
    <citation type="submission" date="2012-12" db="EMBL/GenBank/DDBJ databases">
        <authorList>
            <person name="Hellsten U."/>
            <person name="Grimwood J."/>
            <person name="Chapman J.A."/>
            <person name="Shapiro H."/>
            <person name="Aerts A."/>
            <person name="Otillar R.P."/>
            <person name="Terry A.Y."/>
            <person name="Boore J.L."/>
            <person name="Simakov O."/>
            <person name="Marletaz F."/>
            <person name="Cho S.-J."/>
            <person name="Edsinger-Gonzales E."/>
            <person name="Havlak P."/>
            <person name="Kuo D.-H."/>
            <person name="Larsson T."/>
            <person name="Lv J."/>
            <person name="Arendt D."/>
            <person name="Savage R."/>
            <person name="Osoegawa K."/>
            <person name="de Jong P."/>
            <person name="Lindberg D.R."/>
            <person name="Seaver E.C."/>
            <person name="Weisblat D.A."/>
            <person name="Putnam N.H."/>
            <person name="Grigoriev I.V."/>
            <person name="Rokhsar D.S."/>
        </authorList>
    </citation>
    <scope>NUCLEOTIDE SEQUENCE</scope>
</reference>
<evidence type="ECO:0000313" key="5">
    <source>
        <dbReference type="EMBL" id="ESN97786.1"/>
    </source>
</evidence>
<keyword evidence="1 2" id="KW-0727">SH2 domain</keyword>
<dbReference type="HOGENOM" id="CLU_708406_0_0_1"/>
<dbReference type="SMART" id="SM00252">
    <property type="entry name" value="SH2"/>
    <property type="match status" value="1"/>
</dbReference>
<dbReference type="InParanoid" id="T1FCD2"/>
<protein>
    <recommendedName>
        <fullName evidence="4">SH2 domain-containing protein</fullName>
    </recommendedName>
</protein>
<evidence type="ECO:0000259" key="4">
    <source>
        <dbReference type="PROSITE" id="PS50001"/>
    </source>
</evidence>